<comment type="caution">
    <text evidence="7">The sequence shown here is derived from an EMBL/GenBank/DDBJ whole genome shotgun (WGS) entry which is preliminary data.</text>
</comment>
<dbReference type="GO" id="GO:0003729">
    <property type="term" value="F:mRNA binding"/>
    <property type="evidence" value="ECO:0007669"/>
    <property type="project" value="TreeGrafter"/>
</dbReference>
<dbReference type="InterPro" id="IPR018222">
    <property type="entry name" value="Nuclear_transport_factor_2_euk"/>
</dbReference>
<feature type="compositionally biased region" description="Basic and acidic residues" evidence="3">
    <location>
        <begin position="432"/>
        <end position="444"/>
    </location>
</feature>
<dbReference type="InterPro" id="IPR035892">
    <property type="entry name" value="C2_domain_sf"/>
</dbReference>
<feature type="region of interest" description="Disordered" evidence="3">
    <location>
        <begin position="411"/>
        <end position="453"/>
    </location>
</feature>
<feature type="domain" description="NTF2" evidence="6">
    <location>
        <begin position="17"/>
        <end position="131"/>
    </location>
</feature>
<dbReference type="InterPro" id="IPR000008">
    <property type="entry name" value="C2_dom"/>
</dbReference>
<dbReference type="PANTHER" id="PTHR10693:SF58">
    <property type="entry name" value="OS02G0131700 PROTEIN"/>
    <property type="match status" value="1"/>
</dbReference>
<dbReference type="PROSITE" id="PS50177">
    <property type="entry name" value="NTF2_DOMAIN"/>
    <property type="match status" value="1"/>
</dbReference>
<dbReference type="InterPro" id="IPR012677">
    <property type="entry name" value="Nucleotide-bd_a/b_plait_sf"/>
</dbReference>
<evidence type="ECO:0000256" key="1">
    <source>
        <dbReference type="ARBA" id="ARBA00022884"/>
    </source>
</evidence>
<dbReference type="Pfam" id="PF00168">
    <property type="entry name" value="C2"/>
    <property type="match status" value="1"/>
</dbReference>
<reference evidence="7" key="1">
    <citation type="submission" date="2020-08" db="EMBL/GenBank/DDBJ databases">
        <title>Plant Genome Project.</title>
        <authorList>
            <person name="Zhang R.-G."/>
        </authorList>
    </citation>
    <scope>NUCLEOTIDE SEQUENCE</scope>
    <source>
        <strain evidence="7">WSP0</strain>
        <tissue evidence="7">Leaf</tissue>
    </source>
</reference>
<dbReference type="GO" id="GO:0005829">
    <property type="term" value="C:cytosol"/>
    <property type="evidence" value="ECO:0007669"/>
    <property type="project" value="TreeGrafter"/>
</dbReference>
<dbReference type="InterPro" id="IPR044750">
    <property type="entry name" value="C2_SRC2/BAP"/>
</dbReference>
<dbReference type="Gene3D" id="3.30.70.330">
    <property type="match status" value="1"/>
</dbReference>
<keyword evidence="8" id="KW-1185">Reference proteome</keyword>
<dbReference type="SUPFAM" id="SSF54427">
    <property type="entry name" value="NTF2-like"/>
    <property type="match status" value="1"/>
</dbReference>
<dbReference type="Gene3D" id="2.60.40.150">
    <property type="entry name" value="C2 domain"/>
    <property type="match status" value="1"/>
</dbReference>
<evidence type="ECO:0000313" key="8">
    <source>
        <dbReference type="Proteomes" id="UP000823749"/>
    </source>
</evidence>
<dbReference type="CDD" id="cd04051">
    <property type="entry name" value="C2_SRC2_like"/>
    <property type="match status" value="1"/>
</dbReference>
<dbReference type="EMBL" id="JACTNZ010000004">
    <property type="protein sequence ID" value="KAG5554182.1"/>
    <property type="molecule type" value="Genomic_DNA"/>
</dbReference>
<dbReference type="Pfam" id="PF00076">
    <property type="entry name" value="RRM_1"/>
    <property type="match status" value="1"/>
</dbReference>
<feature type="region of interest" description="Disordered" evidence="3">
    <location>
        <begin position="736"/>
        <end position="834"/>
    </location>
</feature>
<sequence length="1009" mass="112111">MATPFHNFHLPVTAAQVGTYFVGQYYQVLQHQPEFIHQFYSDASTMIRLDGDARETASGMLEIHTLAMSLNYMGIEVKTAHSLESWNGGVLVMVSGSVHIKDFSSRRKFVQTFFLAPQEKGYFILNDIFHFVEEEQIRHHPVPYLMQSNLGSKLNPSTTRREQVSNYMPVSNYMLGREIQSREFVDPADIIENGLDYGYRFSEQQLQLSPEAECILEDNFPESNGSFQNSINPVSDHLSAPVEELIEEPRKHTYASIVAKVQPAISQPSVNKSMFPASEWNHTPEAPTQQSVASSTAIESSWAETPEEFSAVGDEDEIKSVYVRNLPLIVSASEIEEEFKKFGKLKPDAVAIRNRKEIGVCYAFVEFEDITGVQNAIKASTLQIAGQQVFIEERRANSAYAFRGGRRGRGRGGYTMEAPRGRFGNRSFGRGNSHDGSDHRDFNRPRGNGLYRPTMRQVSGRSTFRVNLSPFPRRPIFGRRAEYSTITTTPPAARPLRLPLSTPPPTLPMAHLKPFQLLEINIISAQELEPVSRNMRTYATAWVHPKRKLSTSVDSQGRHSPTWNDKFVFRVDEEFLRTDTSAVMIEIYAVHWLRDTLVGTVRVLVGNLVPPPTRPHLANHHHFGMRFVALQVRRPSGRPQGILNIGVAVLDSSMRSMPLYTQLSASAVGYRDLMDDDHLNNHGQQGTTAQTGSNITNVKPILRRSKSERSERVTFDDISTVNGSILAIKGMASSLLSDSTINPSSKGKSKKGKASSVISGAELREKPKERSKKGKASSVIGSIISKDSNKANAKTENPNPDPPKEKKTIPIEKPKPVEPKISNKQGDEKIPSKEVPTTTVIGKPISKFNGFEYGGPKGSSIVNGKYIYGGPVPAKAHSFWSDSEVGPSPSEVAAVMAARERHPIDDNQSSVLDGWSLDESVEGLRSKLERWRTELPPLYDRSGFGSSSYRSTSQHVRRHSDDGGMGLFSCFGNIYGYECQCICGKPPDGRRSLSGRFQSPSASAGRSFV</sequence>
<organism evidence="7 8">
    <name type="scientific">Rhododendron griersonianum</name>
    <dbReference type="NCBI Taxonomy" id="479676"/>
    <lineage>
        <taxon>Eukaryota</taxon>
        <taxon>Viridiplantae</taxon>
        <taxon>Streptophyta</taxon>
        <taxon>Embryophyta</taxon>
        <taxon>Tracheophyta</taxon>
        <taxon>Spermatophyta</taxon>
        <taxon>Magnoliopsida</taxon>
        <taxon>eudicotyledons</taxon>
        <taxon>Gunneridae</taxon>
        <taxon>Pentapetalae</taxon>
        <taxon>asterids</taxon>
        <taxon>Ericales</taxon>
        <taxon>Ericaceae</taxon>
        <taxon>Ericoideae</taxon>
        <taxon>Rhodoreae</taxon>
        <taxon>Rhododendron</taxon>
    </lineage>
</organism>
<keyword evidence="1 2" id="KW-0694">RNA-binding</keyword>
<dbReference type="Gene3D" id="3.10.450.50">
    <property type="match status" value="1"/>
</dbReference>
<dbReference type="Pfam" id="PF02136">
    <property type="entry name" value="NTF2"/>
    <property type="match status" value="1"/>
</dbReference>
<dbReference type="CDD" id="cd00590">
    <property type="entry name" value="RRM_SF"/>
    <property type="match status" value="1"/>
</dbReference>
<feature type="compositionally biased region" description="Low complexity" evidence="3">
    <location>
        <begin position="421"/>
        <end position="431"/>
    </location>
</feature>
<dbReference type="Proteomes" id="UP000823749">
    <property type="component" value="Chromosome 4"/>
</dbReference>
<dbReference type="PROSITE" id="PS50004">
    <property type="entry name" value="C2"/>
    <property type="match status" value="1"/>
</dbReference>
<evidence type="ECO:0000259" key="4">
    <source>
        <dbReference type="PROSITE" id="PS50004"/>
    </source>
</evidence>
<dbReference type="GO" id="GO:1990904">
    <property type="term" value="C:ribonucleoprotein complex"/>
    <property type="evidence" value="ECO:0007669"/>
    <property type="project" value="TreeGrafter"/>
</dbReference>
<dbReference type="AlphaFoldDB" id="A0AAV6KNI2"/>
<feature type="domain" description="C2" evidence="4">
    <location>
        <begin position="499"/>
        <end position="618"/>
    </location>
</feature>
<evidence type="ECO:0000259" key="5">
    <source>
        <dbReference type="PROSITE" id="PS50102"/>
    </source>
</evidence>
<evidence type="ECO:0000313" key="7">
    <source>
        <dbReference type="EMBL" id="KAG5554182.1"/>
    </source>
</evidence>
<feature type="region of interest" description="Disordered" evidence="3">
    <location>
        <begin position="275"/>
        <end position="299"/>
    </location>
</feature>
<dbReference type="PROSITE" id="PS50102">
    <property type="entry name" value="RRM"/>
    <property type="match status" value="1"/>
</dbReference>
<dbReference type="InterPro" id="IPR039539">
    <property type="entry name" value="Ras_GTPase_bind_prot"/>
</dbReference>
<feature type="compositionally biased region" description="Basic and acidic residues" evidence="3">
    <location>
        <begin position="802"/>
        <end position="818"/>
    </location>
</feature>
<dbReference type="InterPro" id="IPR032710">
    <property type="entry name" value="NTF2-like_dom_sf"/>
</dbReference>
<protein>
    <submittedName>
        <fullName evidence="7">Uncharacterized protein</fullName>
    </submittedName>
</protein>
<dbReference type="SMART" id="SM00239">
    <property type="entry name" value="C2"/>
    <property type="match status" value="1"/>
</dbReference>
<accession>A0AAV6KNI2</accession>
<dbReference type="InterPro" id="IPR035979">
    <property type="entry name" value="RBD_domain_sf"/>
</dbReference>
<dbReference type="GO" id="GO:0006952">
    <property type="term" value="P:defense response"/>
    <property type="evidence" value="ECO:0007669"/>
    <property type="project" value="InterPro"/>
</dbReference>
<dbReference type="SUPFAM" id="SSF49562">
    <property type="entry name" value="C2 domain (Calcium/lipid-binding domain, CaLB)"/>
    <property type="match status" value="1"/>
</dbReference>
<feature type="compositionally biased region" description="Polar residues" evidence="3">
    <location>
        <begin position="286"/>
        <end position="299"/>
    </location>
</feature>
<evidence type="ECO:0000256" key="2">
    <source>
        <dbReference type="PROSITE-ProRule" id="PRU00176"/>
    </source>
</evidence>
<dbReference type="PANTHER" id="PTHR10693">
    <property type="entry name" value="RAS GTPASE-ACTIVATING PROTEIN-BINDING PROTEIN"/>
    <property type="match status" value="1"/>
</dbReference>
<dbReference type="InterPro" id="IPR002075">
    <property type="entry name" value="NTF2_dom"/>
</dbReference>
<evidence type="ECO:0000256" key="3">
    <source>
        <dbReference type="SAM" id="MobiDB-lite"/>
    </source>
</evidence>
<dbReference type="SMART" id="SM00360">
    <property type="entry name" value="RRM"/>
    <property type="match status" value="1"/>
</dbReference>
<feature type="region of interest" description="Disordered" evidence="3">
    <location>
        <begin position="677"/>
        <end position="711"/>
    </location>
</feature>
<dbReference type="SUPFAM" id="SSF54928">
    <property type="entry name" value="RNA-binding domain, RBD"/>
    <property type="match status" value="1"/>
</dbReference>
<dbReference type="CDD" id="cd00780">
    <property type="entry name" value="NTF2"/>
    <property type="match status" value="1"/>
</dbReference>
<evidence type="ECO:0000259" key="6">
    <source>
        <dbReference type="PROSITE" id="PS50177"/>
    </source>
</evidence>
<dbReference type="InterPro" id="IPR000504">
    <property type="entry name" value="RRM_dom"/>
</dbReference>
<name>A0AAV6KNI2_9ERIC</name>
<dbReference type="FunFam" id="3.10.450.50:FF:000003">
    <property type="entry name" value="Nuclear transport factor 2 family protein"/>
    <property type="match status" value="1"/>
</dbReference>
<gene>
    <name evidence="7" type="ORF">RHGRI_011894</name>
</gene>
<feature type="domain" description="RRM" evidence="5">
    <location>
        <begin position="319"/>
        <end position="403"/>
    </location>
</feature>
<proteinExistence type="predicted"/>
<feature type="compositionally biased region" description="Polar residues" evidence="3">
    <location>
        <begin position="681"/>
        <end position="697"/>
    </location>
</feature>